<comment type="caution">
    <text evidence="2">The sequence shown here is derived from an EMBL/GenBank/DDBJ whole genome shotgun (WGS) entry which is preliminary data.</text>
</comment>
<evidence type="ECO:0000256" key="1">
    <source>
        <dbReference type="SAM" id="SignalP"/>
    </source>
</evidence>
<sequence length="134" mass="13476">MLSGGVGRGLVGLALSASACGLMLAGCDGSPPPAVAVAPVSPKRMSLRALAGAWRVTAVHVDTAGVHALDEDDPADMGAVLDIGVDRLAWRPRKGGFFSDVCTGPALAADGTVTCREGAFGPPDLRLAVVGERI</sequence>
<evidence type="ECO:0008006" key="4">
    <source>
        <dbReference type="Google" id="ProtNLM"/>
    </source>
</evidence>
<organism evidence="2 3">
    <name type="scientific">Sphingomonas arantia</name>
    <dbReference type="NCBI Taxonomy" id="1460676"/>
    <lineage>
        <taxon>Bacteria</taxon>
        <taxon>Pseudomonadati</taxon>
        <taxon>Pseudomonadota</taxon>
        <taxon>Alphaproteobacteria</taxon>
        <taxon>Sphingomonadales</taxon>
        <taxon>Sphingomonadaceae</taxon>
        <taxon>Sphingomonas</taxon>
    </lineage>
</organism>
<proteinExistence type="predicted"/>
<feature type="signal peptide" evidence="1">
    <location>
        <begin position="1"/>
        <end position="19"/>
    </location>
</feature>
<reference evidence="3" key="1">
    <citation type="journal article" date="2019" name="Int. J. Syst. Evol. Microbiol.">
        <title>The Global Catalogue of Microorganisms (GCM) 10K type strain sequencing project: providing services to taxonomists for standard genome sequencing and annotation.</title>
        <authorList>
            <consortium name="The Broad Institute Genomics Platform"/>
            <consortium name="The Broad Institute Genome Sequencing Center for Infectious Disease"/>
            <person name="Wu L."/>
            <person name="Ma J."/>
        </authorList>
    </citation>
    <scope>NUCLEOTIDE SEQUENCE [LARGE SCALE GENOMIC DNA]</scope>
    <source>
        <strain evidence="3">CGMCC 1.12702</strain>
    </source>
</reference>
<dbReference type="Proteomes" id="UP001597400">
    <property type="component" value="Unassembled WGS sequence"/>
</dbReference>
<keyword evidence="1" id="KW-0732">Signal</keyword>
<dbReference type="EMBL" id="JBHUGS010000002">
    <property type="protein sequence ID" value="MFD1950397.1"/>
    <property type="molecule type" value="Genomic_DNA"/>
</dbReference>
<name>A0ABW4TXE4_9SPHN</name>
<evidence type="ECO:0000313" key="2">
    <source>
        <dbReference type="EMBL" id="MFD1950397.1"/>
    </source>
</evidence>
<dbReference type="RefSeq" id="WP_380928448.1">
    <property type="nucleotide sequence ID" value="NZ_JBHUGS010000002.1"/>
</dbReference>
<evidence type="ECO:0000313" key="3">
    <source>
        <dbReference type="Proteomes" id="UP001597400"/>
    </source>
</evidence>
<accession>A0ABW4TXE4</accession>
<protein>
    <recommendedName>
        <fullName evidence="4">DUF306 domain-containing protein</fullName>
    </recommendedName>
</protein>
<gene>
    <name evidence="2" type="ORF">ACFSGX_06415</name>
</gene>
<feature type="chain" id="PRO_5046361794" description="DUF306 domain-containing protein" evidence="1">
    <location>
        <begin position="20"/>
        <end position="134"/>
    </location>
</feature>
<keyword evidence="3" id="KW-1185">Reference proteome</keyword>